<evidence type="ECO:0000256" key="1">
    <source>
        <dbReference type="ARBA" id="ARBA00005437"/>
    </source>
</evidence>
<gene>
    <name evidence="2" type="ORF">MKW98_015078</name>
</gene>
<dbReference type="SUPFAM" id="SSF54518">
    <property type="entry name" value="Tubby C-terminal domain-like"/>
    <property type="match status" value="1"/>
</dbReference>
<protein>
    <submittedName>
        <fullName evidence="2">Uncharacterized protein</fullName>
    </submittedName>
</protein>
<sequence length="209" mass="23487">MAPRVHPQFQASLSTSSYSSSSSSSCITSKREVFTIWMKSLVMNSNGCTVFDSNGEIIYRIDNYHKKCSNKAYLMDLKGNVLSTILKKRLRMFGRWEGYSGSYCSKEDQVKPWFQVRKPFRVPNKVHYNVCVSMGSSNDSLYTIERLDGKLGCKILDQAGNVVAEMKPKQSRFGVGLGDDVLTLTVESNVDESLIFGLIVVHGLIHHKL</sequence>
<dbReference type="Proteomes" id="UP001202328">
    <property type="component" value="Unassembled WGS sequence"/>
</dbReference>
<proteinExistence type="inferred from homology"/>
<dbReference type="InterPro" id="IPR025659">
    <property type="entry name" value="Tubby-like_C"/>
</dbReference>
<name>A0AAD4XAE1_9MAGN</name>
<comment type="caution">
    <text evidence="2">The sequence shown here is derived from an EMBL/GenBank/DDBJ whole genome shotgun (WGS) entry which is preliminary data.</text>
</comment>
<dbReference type="Pfam" id="PF04525">
    <property type="entry name" value="LOR"/>
    <property type="match status" value="1"/>
</dbReference>
<dbReference type="Gene3D" id="2.40.160.200">
    <property type="entry name" value="LURP1-related"/>
    <property type="match status" value="1"/>
</dbReference>
<dbReference type="PROSITE" id="PS51257">
    <property type="entry name" value="PROKAR_LIPOPROTEIN"/>
    <property type="match status" value="1"/>
</dbReference>
<organism evidence="2 3">
    <name type="scientific">Papaver atlanticum</name>
    <dbReference type="NCBI Taxonomy" id="357466"/>
    <lineage>
        <taxon>Eukaryota</taxon>
        <taxon>Viridiplantae</taxon>
        <taxon>Streptophyta</taxon>
        <taxon>Embryophyta</taxon>
        <taxon>Tracheophyta</taxon>
        <taxon>Spermatophyta</taxon>
        <taxon>Magnoliopsida</taxon>
        <taxon>Ranunculales</taxon>
        <taxon>Papaveraceae</taxon>
        <taxon>Papaveroideae</taxon>
        <taxon>Papaver</taxon>
    </lineage>
</organism>
<dbReference type="InterPro" id="IPR007612">
    <property type="entry name" value="LOR"/>
</dbReference>
<keyword evidence="3" id="KW-1185">Reference proteome</keyword>
<accession>A0AAD4XAE1</accession>
<dbReference type="PANTHER" id="PTHR31087">
    <property type="match status" value="1"/>
</dbReference>
<evidence type="ECO:0000313" key="2">
    <source>
        <dbReference type="EMBL" id="KAI3871178.1"/>
    </source>
</evidence>
<reference evidence="2" key="1">
    <citation type="submission" date="2022-04" db="EMBL/GenBank/DDBJ databases">
        <title>A functionally conserved STORR gene fusion in Papaver species that diverged 16.8 million years ago.</title>
        <authorList>
            <person name="Catania T."/>
        </authorList>
    </citation>
    <scope>NUCLEOTIDE SEQUENCE</scope>
    <source>
        <strain evidence="2">S-188037</strain>
    </source>
</reference>
<dbReference type="PANTHER" id="PTHR31087:SF25">
    <property type="entry name" value="TRANSLATION INITIATION FACTOR 2B FAMILY PROTEIN, PUTATIVE, EXPRESSED-RELATED"/>
    <property type="match status" value="1"/>
</dbReference>
<dbReference type="EMBL" id="JAJJMB010013076">
    <property type="protein sequence ID" value="KAI3871178.1"/>
    <property type="molecule type" value="Genomic_DNA"/>
</dbReference>
<dbReference type="AlphaFoldDB" id="A0AAD4XAE1"/>
<comment type="similarity">
    <text evidence="1">Belongs to the LOR family.</text>
</comment>
<evidence type="ECO:0000313" key="3">
    <source>
        <dbReference type="Proteomes" id="UP001202328"/>
    </source>
</evidence>
<dbReference type="InterPro" id="IPR038595">
    <property type="entry name" value="LOR_sf"/>
</dbReference>